<accession>A0ABV0RC98</accession>
<gene>
    <name evidence="2" type="ORF">XENOCAPTIV_013146</name>
</gene>
<dbReference type="EMBL" id="JAHRIN010042284">
    <property type="protein sequence ID" value="MEQ2205770.1"/>
    <property type="molecule type" value="Genomic_DNA"/>
</dbReference>
<dbReference type="Proteomes" id="UP001434883">
    <property type="component" value="Unassembled WGS sequence"/>
</dbReference>
<reference evidence="2 3" key="1">
    <citation type="submission" date="2021-06" db="EMBL/GenBank/DDBJ databases">
        <authorList>
            <person name="Palmer J.M."/>
        </authorList>
    </citation>
    <scope>NUCLEOTIDE SEQUENCE [LARGE SCALE GENOMIC DNA]</scope>
    <source>
        <strain evidence="2 3">XC_2019</strain>
        <tissue evidence="2">Muscle</tissue>
    </source>
</reference>
<feature type="compositionally biased region" description="Basic and acidic residues" evidence="1">
    <location>
        <begin position="86"/>
        <end position="104"/>
    </location>
</feature>
<sequence>MRLRADSAKQHEERAEGWRTHLLSSRMYFSSHIISFSPPRRRTPGKGCAQCTVCSTEIRLLQQRSGLAGYRALPDPLTPLAGIGLGREHREGSTEGPEEKERLGRHSTGCLLQDTPVRSLPTNVTNGKTCAKIAGPIYSEGIQSSQEK</sequence>
<evidence type="ECO:0000313" key="2">
    <source>
        <dbReference type="EMBL" id="MEQ2205770.1"/>
    </source>
</evidence>
<keyword evidence="3" id="KW-1185">Reference proteome</keyword>
<feature type="region of interest" description="Disordered" evidence="1">
    <location>
        <begin position="78"/>
        <end position="118"/>
    </location>
</feature>
<proteinExistence type="predicted"/>
<comment type="caution">
    <text evidence="2">The sequence shown here is derived from an EMBL/GenBank/DDBJ whole genome shotgun (WGS) entry which is preliminary data.</text>
</comment>
<protein>
    <submittedName>
        <fullName evidence="2">Uncharacterized protein</fullName>
    </submittedName>
</protein>
<organism evidence="2 3">
    <name type="scientific">Xenoophorus captivus</name>
    <dbReference type="NCBI Taxonomy" id="1517983"/>
    <lineage>
        <taxon>Eukaryota</taxon>
        <taxon>Metazoa</taxon>
        <taxon>Chordata</taxon>
        <taxon>Craniata</taxon>
        <taxon>Vertebrata</taxon>
        <taxon>Euteleostomi</taxon>
        <taxon>Actinopterygii</taxon>
        <taxon>Neopterygii</taxon>
        <taxon>Teleostei</taxon>
        <taxon>Neoteleostei</taxon>
        <taxon>Acanthomorphata</taxon>
        <taxon>Ovalentaria</taxon>
        <taxon>Atherinomorphae</taxon>
        <taxon>Cyprinodontiformes</taxon>
        <taxon>Goodeidae</taxon>
        <taxon>Xenoophorus</taxon>
    </lineage>
</organism>
<evidence type="ECO:0000256" key="1">
    <source>
        <dbReference type="SAM" id="MobiDB-lite"/>
    </source>
</evidence>
<name>A0ABV0RC98_9TELE</name>
<evidence type="ECO:0000313" key="3">
    <source>
        <dbReference type="Proteomes" id="UP001434883"/>
    </source>
</evidence>